<name>A0ABT4RQ41_9ACTN</name>
<dbReference type="PANTHER" id="PTHR44688:SF16">
    <property type="entry name" value="DNA-BINDING TRANSCRIPTIONAL ACTIVATOR DEVR_DOSR"/>
    <property type="match status" value="1"/>
</dbReference>
<dbReference type="InterPro" id="IPR016032">
    <property type="entry name" value="Sig_transdc_resp-reg_C-effctor"/>
</dbReference>
<keyword evidence="2" id="KW-0238">DNA-binding</keyword>
<dbReference type="Pfam" id="PF25873">
    <property type="entry name" value="WHD_MalT"/>
    <property type="match status" value="1"/>
</dbReference>
<dbReference type="Proteomes" id="UP001147700">
    <property type="component" value="Unassembled WGS sequence"/>
</dbReference>
<dbReference type="Gene3D" id="3.40.50.300">
    <property type="entry name" value="P-loop containing nucleotide triphosphate hydrolases"/>
    <property type="match status" value="1"/>
</dbReference>
<dbReference type="SUPFAM" id="SSF48452">
    <property type="entry name" value="TPR-like"/>
    <property type="match status" value="1"/>
</dbReference>
<dbReference type="InterPro" id="IPR011990">
    <property type="entry name" value="TPR-like_helical_dom_sf"/>
</dbReference>
<protein>
    <submittedName>
        <fullName evidence="5">LuxR C-terminal-related transcriptional regulator</fullName>
    </submittedName>
</protein>
<evidence type="ECO:0000256" key="2">
    <source>
        <dbReference type="ARBA" id="ARBA00023125"/>
    </source>
</evidence>
<accession>A0ABT4RQ41</accession>
<dbReference type="SMART" id="SM00421">
    <property type="entry name" value="HTH_LUXR"/>
    <property type="match status" value="1"/>
</dbReference>
<dbReference type="RefSeq" id="WP_202958281.1">
    <property type="nucleotide sequence ID" value="NZ_JAPCID010000043.1"/>
</dbReference>
<dbReference type="InterPro" id="IPR059106">
    <property type="entry name" value="WHD_MalT"/>
</dbReference>
<keyword evidence="3" id="KW-0804">Transcription</keyword>
<dbReference type="Gene3D" id="1.10.10.10">
    <property type="entry name" value="Winged helix-like DNA-binding domain superfamily/Winged helix DNA-binding domain"/>
    <property type="match status" value="1"/>
</dbReference>
<dbReference type="CDD" id="cd06170">
    <property type="entry name" value="LuxR_C_like"/>
    <property type="match status" value="1"/>
</dbReference>
<organism evidence="5 6">
    <name type="scientific">Solirubrobacter deserti</name>
    <dbReference type="NCBI Taxonomy" id="2282478"/>
    <lineage>
        <taxon>Bacteria</taxon>
        <taxon>Bacillati</taxon>
        <taxon>Actinomycetota</taxon>
        <taxon>Thermoleophilia</taxon>
        <taxon>Solirubrobacterales</taxon>
        <taxon>Solirubrobacteraceae</taxon>
        <taxon>Solirubrobacter</taxon>
    </lineage>
</organism>
<dbReference type="SUPFAM" id="SSF52540">
    <property type="entry name" value="P-loop containing nucleoside triphosphate hydrolases"/>
    <property type="match status" value="1"/>
</dbReference>
<evidence type="ECO:0000313" key="6">
    <source>
        <dbReference type="Proteomes" id="UP001147700"/>
    </source>
</evidence>
<keyword evidence="6" id="KW-1185">Reference proteome</keyword>
<dbReference type="PROSITE" id="PS50043">
    <property type="entry name" value="HTH_LUXR_2"/>
    <property type="match status" value="1"/>
</dbReference>
<evidence type="ECO:0000256" key="1">
    <source>
        <dbReference type="ARBA" id="ARBA00023015"/>
    </source>
</evidence>
<sequence length="865" mass="94205">MPRSAEDRRALLIRRALLDRLTQDQAAVTLVSASAGSGKTVLLRSFIADAGLEEQTAWVSVERDERDAQAFWLTVHEAVRRAARGGVEPLTPMPQMAASLVVEHLLSELGDAHVLLVIDDLHELRSDDALAQLETLLTWRPAGLRVVLAARQDPRLGMHRLRLTGDLAEVREADLRFTRAEAAELLAASGIELPEAAVDRLHARTEGWAAGLRLAALALTGHPDPERFVEEFSGSERTVAAYLLAEVLECQSEDVRGLLLRTSILERVSGPLADALTGTCGSQAMLEELEEANAFVTALDAGRTWFRYHHLFADLLRSELRRTEPDAILRLHDAAAQWHEANGDVLDAVRHAQAAHEWRHAVRLLADHQVSLVLNGRWGTVHGLLKQFPEAARPDPELMALHATDLLIYGALDDVEAYRGLAERHAEAVPVERRRHFAIMLGLVRVALARRQGDLGSVAAEVEALLAPAELETPGEVTLSNDVRAYALLSLGSLEQWLVRSERAERLFEQALALARQGGRPHIEIDALGHLALADAQRRSFTRARSRAEQALAIAEAHGWSDGGVAAVPLAVIASVDVWQGRFQAAETWLDRTEATLARTELDPSLKVSVQLVRGRWLVGVGRLQEAITAFRAAERLEAGLDVRHALAAAIHLCLVLTHLRLGDRAAARATLAAAPDSVAGELRTAAAAVHVADGEPQAAVDTLRPVLDGTVPLLRDVYLILAILVDARAHDALDDRAAAEAAIERALKIAEPDALLWPFVMVAPQALLERHPRHRTAHGALLHQILLLLGGVEARAAAEPLSAAELRVLRYLPSNLTAPELGQELMLSTSTVKTHMRHIYAKLGAHRRSEAVARARALGLLAPR</sequence>
<dbReference type="InterPro" id="IPR000792">
    <property type="entry name" value="Tscrpt_reg_LuxR_C"/>
</dbReference>
<proteinExistence type="predicted"/>
<reference evidence="5" key="1">
    <citation type="submission" date="2022-10" db="EMBL/GenBank/DDBJ databases">
        <title>The WGS of Solirubrobacter sp. CPCC 204708.</title>
        <authorList>
            <person name="Jiang Z."/>
        </authorList>
    </citation>
    <scope>NUCLEOTIDE SEQUENCE</scope>
    <source>
        <strain evidence="5">CPCC 204708</strain>
    </source>
</reference>
<keyword evidence="1" id="KW-0805">Transcription regulation</keyword>
<dbReference type="Pfam" id="PF00196">
    <property type="entry name" value="GerE"/>
    <property type="match status" value="1"/>
</dbReference>
<dbReference type="Pfam" id="PF13401">
    <property type="entry name" value="AAA_22"/>
    <property type="match status" value="1"/>
</dbReference>
<evidence type="ECO:0000313" key="5">
    <source>
        <dbReference type="EMBL" id="MDA0140694.1"/>
    </source>
</evidence>
<dbReference type="EMBL" id="JAPCID010000043">
    <property type="protein sequence ID" value="MDA0140694.1"/>
    <property type="molecule type" value="Genomic_DNA"/>
</dbReference>
<gene>
    <name evidence="5" type="ORF">OJ962_24565</name>
</gene>
<dbReference type="Gene3D" id="1.25.40.10">
    <property type="entry name" value="Tetratricopeptide repeat domain"/>
    <property type="match status" value="2"/>
</dbReference>
<dbReference type="PANTHER" id="PTHR44688">
    <property type="entry name" value="DNA-BINDING TRANSCRIPTIONAL ACTIVATOR DEVR_DOSR"/>
    <property type="match status" value="1"/>
</dbReference>
<feature type="domain" description="HTH luxR-type" evidence="4">
    <location>
        <begin position="795"/>
        <end position="860"/>
    </location>
</feature>
<comment type="caution">
    <text evidence="5">The sequence shown here is derived from an EMBL/GenBank/DDBJ whole genome shotgun (WGS) entry which is preliminary data.</text>
</comment>
<dbReference type="InterPro" id="IPR049945">
    <property type="entry name" value="AAA_22"/>
</dbReference>
<evidence type="ECO:0000256" key="3">
    <source>
        <dbReference type="ARBA" id="ARBA00023163"/>
    </source>
</evidence>
<dbReference type="SUPFAM" id="SSF46894">
    <property type="entry name" value="C-terminal effector domain of the bipartite response regulators"/>
    <property type="match status" value="1"/>
</dbReference>
<dbReference type="InterPro" id="IPR036388">
    <property type="entry name" value="WH-like_DNA-bd_sf"/>
</dbReference>
<dbReference type="InterPro" id="IPR027417">
    <property type="entry name" value="P-loop_NTPase"/>
</dbReference>
<evidence type="ECO:0000259" key="4">
    <source>
        <dbReference type="PROSITE" id="PS50043"/>
    </source>
</evidence>